<dbReference type="CDD" id="cd03424">
    <property type="entry name" value="NUDIX_ADPRase_Nudt5_UGPPase_Nudt14"/>
    <property type="match status" value="1"/>
</dbReference>
<comment type="cofactor">
    <cofactor evidence="2">
        <name>Mg(2+)</name>
        <dbReference type="ChEBI" id="CHEBI:18420"/>
    </cofactor>
</comment>
<feature type="domain" description="Nudix hydrolase" evidence="8">
    <location>
        <begin position="17"/>
        <end position="191"/>
    </location>
</feature>
<dbReference type="RefSeq" id="WP_013606250.1">
    <property type="nucleotide sequence ID" value="NC_015152.1"/>
</dbReference>
<evidence type="ECO:0000256" key="7">
    <source>
        <dbReference type="ARBA" id="ARBA00032272"/>
    </source>
</evidence>
<dbReference type="Gene3D" id="3.90.79.10">
    <property type="entry name" value="Nucleoside Triphosphate Pyrophosphohydrolase"/>
    <property type="match status" value="1"/>
</dbReference>
<dbReference type="PANTHER" id="PTHR11839">
    <property type="entry name" value="UDP/ADP-SUGAR PYROPHOSPHATASE"/>
    <property type="match status" value="1"/>
</dbReference>
<evidence type="ECO:0000313" key="9">
    <source>
        <dbReference type="EMBL" id="ADY12397.1"/>
    </source>
</evidence>
<evidence type="ECO:0000256" key="5">
    <source>
        <dbReference type="ARBA" id="ARBA00022801"/>
    </source>
</evidence>
<dbReference type="OrthoDB" id="9806150at2"/>
<evidence type="ECO:0000259" key="8">
    <source>
        <dbReference type="PROSITE" id="PS51462"/>
    </source>
</evidence>
<protein>
    <recommendedName>
        <fullName evidence="4">GDP-mannose pyrophosphatase</fullName>
    </recommendedName>
    <alternativeName>
        <fullName evidence="6">GDP-mannose hydrolase</fullName>
    </alternativeName>
    <alternativeName>
        <fullName evidence="7">GDPMK</fullName>
    </alternativeName>
</protein>
<dbReference type="EMBL" id="CP002541">
    <property type="protein sequence ID" value="ADY12397.1"/>
    <property type="molecule type" value="Genomic_DNA"/>
</dbReference>
<dbReference type="KEGG" id="sbu:SpiBuddy_0564"/>
<reference evidence="10" key="1">
    <citation type="submission" date="2011-02" db="EMBL/GenBank/DDBJ databases">
        <title>Complete sequence of Spirochaeta sp. Buddy.</title>
        <authorList>
            <person name="Lucas S."/>
            <person name="Copeland A."/>
            <person name="Lapidus A."/>
            <person name="Cheng J.-F."/>
            <person name="Goodwin L."/>
            <person name="Pitluck S."/>
            <person name="Zeytun A."/>
            <person name="Detter J.C."/>
            <person name="Han C."/>
            <person name="Tapia R."/>
            <person name="Land M."/>
            <person name="Hauser L."/>
            <person name="Kyrpides N."/>
            <person name="Ivanova N."/>
            <person name="Mikhailova N."/>
            <person name="Pagani I."/>
            <person name="Ritalahti K.M."/>
            <person name="Loeffler F.E."/>
            <person name="Woyke T."/>
        </authorList>
    </citation>
    <scope>NUCLEOTIDE SEQUENCE [LARGE SCALE GENOMIC DNA]</scope>
    <source>
        <strain evidence="10">ATCC BAA-1886 / DSM 22777 / Buddy</strain>
    </source>
</reference>
<evidence type="ECO:0000256" key="2">
    <source>
        <dbReference type="ARBA" id="ARBA00001946"/>
    </source>
</evidence>
<dbReference type="GO" id="GO:0019693">
    <property type="term" value="P:ribose phosphate metabolic process"/>
    <property type="evidence" value="ECO:0007669"/>
    <property type="project" value="TreeGrafter"/>
</dbReference>
<keyword evidence="5 9" id="KW-0378">Hydrolase</keyword>
<dbReference type="SUPFAM" id="SSF55811">
    <property type="entry name" value="Nudix"/>
    <property type="match status" value="1"/>
</dbReference>
<comment type="similarity">
    <text evidence="3">Belongs to the Nudix hydrolase family. NudK subfamily.</text>
</comment>
<keyword evidence="10" id="KW-1185">Reference proteome</keyword>
<organism evidence="9 10">
    <name type="scientific">Sphaerochaeta globosa (strain ATCC BAA-1886 / DSM 22777 / Buddy)</name>
    <name type="common">Spirochaeta sp. (strain Buddy)</name>
    <dbReference type="NCBI Taxonomy" id="158189"/>
    <lineage>
        <taxon>Bacteria</taxon>
        <taxon>Pseudomonadati</taxon>
        <taxon>Spirochaetota</taxon>
        <taxon>Spirochaetia</taxon>
        <taxon>Spirochaetales</taxon>
        <taxon>Sphaerochaetaceae</taxon>
        <taxon>Sphaerochaeta</taxon>
    </lineage>
</organism>
<evidence type="ECO:0000256" key="3">
    <source>
        <dbReference type="ARBA" id="ARBA00007275"/>
    </source>
</evidence>
<dbReference type="PANTHER" id="PTHR11839:SF18">
    <property type="entry name" value="NUDIX HYDROLASE DOMAIN-CONTAINING PROTEIN"/>
    <property type="match status" value="1"/>
</dbReference>
<name>F0RUN5_SPHGB</name>
<evidence type="ECO:0000256" key="1">
    <source>
        <dbReference type="ARBA" id="ARBA00000847"/>
    </source>
</evidence>
<dbReference type="PROSITE" id="PS51462">
    <property type="entry name" value="NUDIX"/>
    <property type="match status" value="1"/>
</dbReference>
<gene>
    <name evidence="9" type="ordered locus">SpiBuddy_0564</name>
</gene>
<dbReference type="InterPro" id="IPR000086">
    <property type="entry name" value="NUDIX_hydrolase_dom"/>
</dbReference>
<dbReference type="Pfam" id="PF00293">
    <property type="entry name" value="NUDIX"/>
    <property type="match status" value="1"/>
</dbReference>
<dbReference type="GO" id="GO:0016787">
    <property type="term" value="F:hydrolase activity"/>
    <property type="evidence" value="ECO:0007669"/>
    <property type="project" value="UniProtKB-KW"/>
</dbReference>
<dbReference type="HOGENOM" id="CLU_062658_8_2_12"/>
<dbReference type="eggNOG" id="COG0494">
    <property type="taxonomic scope" value="Bacteria"/>
</dbReference>
<dbReference type="STRING" id="158189.SpiBuddy_0564"/>
<dbReference type="InterPro" id="IPR015797">
    <property type="entry name" value="NUDIX_hydrolase-like_dom_sf"/>
</dbReference>
<sequence>MFDPFTHDEQKETSQLMWKSGKRELVFKGPIFDICTVQRTSNDGRCSTFIEVDCQKWVTIVPWFRNADGVPMFVMVDQFRHGSATVTREFPAGVVEKGEDPMDAGLRELKEETGLEGERVTALGNVSPNSAFMNNRSYFYLVEDVKHTSGQELDPNEQLEVLSVPVQTVIELMGTGIYDNGIMMIALGYFLREANKRPELVTSTSKE</sequence>
<comment type="catalytic activity">
    <reaction evidence="1">
        <text>GDP-alpha-D-mannose + H2O = alpha-D-mannose 1-phosphate + GMP + 2 H(+)</text>
        <dbReference type="Rhea" id="RHEA:27978"/>
        <dbReference type="ChEBI" id="CHEBI:15377"/>
        <dbReference type="ChEBI" id="CHEBI:15378"/>
        <dbReference type="ChEBI" id="CHEBI:57527"/>
        <dbReference type="ChEBI" id="CHEBI:58115"/>
        <dbReference type="ChEBI" id="CHEBI:58409"/>
    </reaction>
</comment>
<evidence type="ECO:0000256" key="6">
    <source>
        <dbReference type="ARBA" id="ARBA00032162"/>
    </source>
</evidence>
<evidence type="ECO:0000313" key="10">
    <source>
        <dbReference type="Proteomes" id="UP000008466"/>
    </source>
</evidence>
<accession>F0RUN5</accession>
<dbReference type="GO" id="GO:0006753">
    <property type="term" value="P:nucleoside phosphate metabolic process"/>
    <property type="evidence" value="ECO:0007669"/>
    <property type="project" value="TreeGrafter"/>
</dbReference>
<evidence type="ECO:0000256" key="4">
    <source>
        <dbReference type="ARBA" id="ARBA00016377"/>
    </source>
</evidence>
<dbReference type="AlphaFoldDB" id="F0RUN5"/>
<dbReference type="Proteomes" id="UP000008466">
    <property type="component" value="Chromosome"/>
</dbReference>
<proteinExistence type="inferred from homology"/>